<evidence type="ECO:0000313" key="3">
    <source>
        <dbReference type="Proteomes" id="UP000016536"/>
    </source>
</evidence>
<evidence type="ECO:0000256" key="1">
    <source>
        <dbReference type="SAM" id="MobiDB-lite"/>
    </source>
</evidence>
<dbReference type="AlphaFoldDB" id="U1RLH2"/>
<reference evidence="2 3" key="1">
    <citation type="submission" date="2013-08" db="EMBL/GenBank/DDBJ databases">
        <authorList>
            <person name="Weinstock G."/>
            <person name="Sodergren E."/>
            <person name="Wylie T."/>
            <person name="Fulton L."/>
            <person name="Fulton R."/>
            <person name="Fronick C."/>
            <person name="O'Laughlin M."/>
            <person name="Godfrey J."/>
            <person name="Miner T."/>
            <person name="Herter B."/>
            <person name="Appelbaum E."/>
            <person name="Cordes M."/>
            <person name="Lek S."/>
            <person name="Wollam A."/>
            <person name="Pepin K.H."/>
            <person name="Palsikar V.B."/>
            <person name="Mitreva M."/>
            <person name="Wilson R.K."/>
        </authorList>
    </citation>
    <scope>NUCLEOTIDE SEQUENCE [LARGE SCALE GENOMIC DNA]</scope>
    <source>
        <strain evidence="2 3">F0542</strain>
    </source>
</reference>
<dbReference type="EMBL" id="AWSE01000311">
    <property type="protein sequence ID" value="ERH20478.1"/>
    <property type="molecule type" value="Genomic_DNA"/>
</dbReference>
<proteinExistence type="predicted"/>
<dbReference type="HOGENOM" id="CLU_3131384_0_0_11"/>
<gene>
    <name evidence="2" type="ORF">HMPREF1979_03314</name>
</gene>
<feature type="region of interest" description="Disordered" evidence="1">
    <location>
        <begin position="28"/>
        <end position="49"/>
    </location>
</feature>
<name>U1RLH2_9ACTO</name>
<dbReference type="Proteomes" id="UP000016536">
    <property type="component" value="Unassembled WGS sequence"/>
</dbReference>
<keyword evidence="3" id="KW-1185">Reference proteome</keyword>
<evidence type="ECO:0000313" key="2">
    <source>
        <dbReference type="EMBL" id="ERH20478.1"/>
    </source>
</evidence>
<accession>U1RLH2</accession>
<organism evidence="2 3">
    <name type="scientific">Actinomyces johnsonii F0542</name>
    <dbReference type="NCBI Taxonomy" id="1321818"/>
    <lineage>
        <taxon>Bacteria</taxon>
        <taxon>Bacillati</taxon>
        <taxon>Actinomycetota</taxon>
        <taxon>Actinomycetes</taxon>
        <taxon>Actinomycetales</taxon>
        <taxon>Actinomycetaceae</taxon>
        <taxon>Actinomyces</taxon>
    </lineage>
</organism>
<sequence length="49" mass="5185">MPREAEQAPVQPEATPCAPAPRCCAGMTSVPTESGNEGEPDVYSNQYNC</sequence>
<protein>
    <submittedName>
        <fullName evidence="2">Uncharacterized protein</fullName>
    </submittedName>
</protein>
<comment type="caution">
    <text evidence="2">The sequence shown here is derived from an EMBL/GenBank/DDBJ whole genome shotgun (WGS) entry which is preliminary data.</text>
</comment>